<evidence type="ECO:0000259" key="3">
    <source>
        <dbReference type="PROSITE" id="PS50893"/>
    </source>
</evidence>
<dbReference type="RefSeq" id="WP_197915027.1">
    <property type="nucleotide sequence ID" value="NZ_CP065628.1"/>
</dbReference>
<keyword evidence="2 4" id="KW-0067">ATP-binding</keyword>
<dbReference type="EMBL" id="CP065628">
    <property type="protein sequence ID" value="QPR31282.1"/>
    <property type="molecule type" value="Genomic_DNA"/>
</dbReference>
<dbReference type="Proteomes" id="UP000594774">
    <property type="component" value="Chromosome"/>
</dbReference>
<dbReference type="PROSITE" id="PS00211">
    <property type="entry name" value="ABC_TRANSPORTER_1"/>
    <property type="match status" value="1"/>
</dbReference>
<dbReference type="Pfam" id="PF00005">
    <property type="entry name" value="ABC_tran"/>
    <property type="match status" value="1"/>
</dbReference>
<proteinExistence type="predicted"/>
<evidence type="ECO:0000313" key="6">
    <source>
        <dbReference type="Proteomes" id="UP000594774"/>
    </source>
</evidence>
<evidence type="ECO:0000256" key="2">
    <source>
        <dbReference type="ARBA" id="ARBA00022840"/>
    </source>
</evidence>
<dbReference type="InterPro" id="IPR003439">
    <property type="entry name" value="ABC_transporter-like_ATP-bd"/>
</dbReference>
<dbReference type="Proteomes" id="UP000595198">
    <property type="component" value="Chromosome"/>
</dbReference>
<dbReference type="EMBL" id="CP066023">
    <property type="protein sequence ID" value="QQB83160.1"/>
    <property type="molecule type" value="Genomic_DNA"/>
</dbReference>
<dbReference type="PROSITE" id="PS50893">
    <property type="entry name" value="ABC_TRANSPORTER_2"/>
    <property type="match status" value="1"/>
</dbReference>
<keyword evidence="1" id="KW-0547">Nucleotide-binding</keyword>
<evidence type="ECO:0000313" key="7">
    <source>
        <dbReference type="Proteomes" id="UP000595198"/>
    </source>
</evidence>
<dbReference type="InterPro" id="IPR003593">
    <property type="entry name" value="AAA+_ATPase"/>
</dbReference>
<feature type="domain" description="ABC transporter" evidence="3">
    <location>
        <begin position="4"/>
        <end position="205"/>
    </location>
</feature>
<dbReference type="GO" id="GO:0005886">
    <property type="term" value="C:plasma membrane"/>
    <property type="evidence" value="ECO:0007669"/>
    <property type="project" value="TreeGrafter"/>
</dbReference>
<dbReference type="GO" id="GO:0016887">
    <property type="term" value="F:ATP hydrolysis activity"/>
    <property type="evidence" value="ECO:0007669"/>
    <property type="project" value="InterPro"/>
</dbReference>
<dbReference type="InterPro" id="IPR015854">
    <property type="entry name" value="ABC_transpr_LolD-like"/>
</dbReference>
<dbReference type="GO" id="GO:0005524">
    <property type="term" value="F:ATP binding"/>
    <property type="evidence" value="ECO:0007669"/>
    <property type="project" value="UniProtKB-KW"/>
</dbReference>
<protein>
    <submittedName>
        <fullName evidence="4">ATP-binding cassette domain-containing protein</fullName>
    </submittedName>
</protein>
<gene>
    <name evidence="4" type="ORF">I6G95_02085</name>
    <name evidence="5" type="ORF">I6H48_02685</name>
</gene>
<dbReference type="PANTHER" id="PTHR24220">
    <property type="entry name" value="IMPORT ATP-BINDING PROTEIN"/>
    <property type="match status" value="1"/>
</dbReference>
<sequence>MIEPRKTSLEVDCVYGYNSILGEISAEVRKGEFVSVTGPNGVGKSTLISTIAGELEPIEGTVRVVCEGEDSLVDPSSPQGTGCVTSISNPAFLPDLTLGEHINLVSLRTGVEMNTLLSRLEPWRVAELPNTLPSRLSSGQKQRANLGIQLAVAAPVVVLDEPERHLDADWARLLCAQLRQMAQSGFTVIVASHSPSLIDEADWEIRL</sequence>
<evidence type="ECO:0000313" key="5">
    <source>
        <dbReference type="EMBL" id="QQB83160.1"/>
    </source>
</evidence>
<dbReference type="Gene3D" id="3.40.50.300">
    <property type="entry name" value="P-loop containing nucleotide triphosphate hydrolases"/>
    <property type="match status" value="1"/>
</dbReference>
<dbReference type="AlphaFoldDB" id="A0AB37GID8"/>
<keyword evidence="7" id="KW-1185">Reference proteome</keyword>
<reference evidence="6 7" key="1">
    <citation type="submission" date="2020-12" db="EMBL/GenBank/DDBJ databases">
        <title>FDA dAtabase for Regulatory Grade micrObial Sequences (FDA-ARGOS): Supporting development and validation of Infectious Disease Dx tests.</title>
        <authorList>
            <person name="Sproer C."/>
            <person name="Gronow S."/>
            <person name="Severitt S."/>
            <person name="Schroder I."/>
            <person name="Tallon L."/>
            <person name="Sadzewicz L."/>
            <person name="Zhao X."/>
            <person name="Boylan J."/>
            <person name="Ott S."/>
            <person name="Bowen H."/>
            <person name="Vavikolanu K."/>
            <person name="Mehta A."/>
            <person name="Aluvathingal J."/>
            <person name="Nadendla S."/>
            <person name="Lowell S."/>
            <person name="Myers T."/>
            <person name="Yan Y."/>
            <person name="Sichtig H."/>
        </authorList>
    </citation>
    <scope>NUCLEOTIDE SEQUENCE [LARGE SCALE GENOMIC DNA]</scope>
    <source>
        <strain evidence="4 6">FDAARGOS_938</strain>
        <strain evidence="5 7">FDAARGOS_991</strain>
    </source>
</reference>
<dbReference type="InterPro" id="IPR027417">
    <property type="entry name" value="P-loop_NTPase"/>
</dbReference>
<dbReference type="SUPFAM" id="SSF52540">
    <property type="entry name" value="P-loop containing nucleoside triphosphate hydrolases"/>
    <property type="match status" value="1"/>
</dbReference>
<organism evidence="4 6">
    <name type="scientific">Corynebacterium amycolatum</name>
    <dbReference type="NCBI Taxonomy" id="43765"/>
    <lineage>
        <taxon>Bacteria</taxon>
        <taxon>Bacillati</taxon>
        <taxon>Actinomycetota</taxon>
        <taxon>Actinomycetes</taxon>
        <taxon>Mycobacteriales</taxon>
        <taxon>Corynebacteriaceae</taxon>
        <taxon>Corynebacterium</taxon>
    </lineage>
</organism>
<dbReference type="InterPro" id="IPR017871">
    <property type="entry name" value="ABC_transporter-like_CS"/>
</dbReference>
<evidence type="ECO:0000313" key="4">
    <source>
        <dbReference type="EMBL" id="QPR31282.1"/>
    </source>
</evidence>
<evidence type="ECO:0000256" key="1">
    <source>
        <dbReference type="ARBA" id="ARBA00022741"/>
    </source>
</evidence>
<name>A0AB37GID8_CORAY</name>
<dbReference type="SMART" id="SM00382">
    <property type="entry name" value="AAA"/>
    <property type="match status" value="1"/>
</dbReference>
<dbReference type="GO" id="GO:0022857">
    <property type="term" value="F:transmembrane transporter activity"/>
    <property type="evidence" value="ECO:0007669"/>
    <property type="project" value="TreeGrafter"/>
</dbReference>
<accession>A0AB37GID8</accession>